<dbReference type="AlphaFoldDB" id="A0A4Z0V6X8"/>
<feature type="chain" id="PRO_5021472881" evidence="1">
    <location>
        <begin position="21"/>
        <end position="259"/>
    </location>
</feature>
<protein>
    <submittedName>
        <fullName evidence="2">DUF3108 domain-containing protein</fullName>
    </submittedName>
</protein>
<organism evidence="2 3">
    <name type="scientific">Duncaniella freteri</name>
    <dbReference type="NCBI Taxonomy" id="2530391"/>
    <lineage>
        <taxon>Bacteria</taxon>
        <taxon>Pseudomonadati</taxon>
        <taxon>Bacteroidota</taxon>
        <taxon>Bacteroidia</taxon>
        <taxon>Bacteroidales</taxon>
        <taxon>Muribaculaceae</taxon>
        <taxon>Duncaniella</taxon>
    </lineage>
</organism>
<dbReference type="GeneID" id="82148534"/>
<dbReference type="RefSeq" id="WP_135470139.1">
    <property type="nucleotide sequence ID" value="NZ_CASCNC010000051.1"/>
</dbReference>
<dbReference type="EMBL" id="SJSA01000001">
    <property type="protein sequence ID" value="TGG39523.1"/>
    <property type="molecule type" value="Genomic_DNA"/>
</dbReference>
<comment type="caution">
    <text evidence="2">The sequence shown here is derived from an EMBL/GenBank/DDBJ whole genome shotgun (WGS) entry which is preliminary data.</text>
</comment>
<proteinExistence type="predicted"/>
<dbReference type="Proteomes" id="UP000297635">
    <property type="component" value="Unassembled WGS sequence"/>
</dbReference>
<evidence type="ECO:0000256" key="1">
    <source>
        <dbReference type="SAM" id="SignalP"/>
    </source>
</evidence>
<dbReference type="Pfam" id="PF11306">
    <property type="entry name" value="DUF3108"/>
    <property type="match status" value="1"/>
</dbReference>
<keyword evidence="3" id="KW-1185">Reference proteome</keyword>
<sequence length="259" mass="29111">MKHQLIRVILGCLLSLPVLRAGGEPVVSLVDETLTYDVIYKWGFINKVAGYATMSLRNDGDLYRASVYAQNAPWANSIYMLRDTLYTTMTKSGLYPVKYVYIAHEQGKYKKDILNFKRQGNIFTAEAVRYKRATADAPMTSSTISLEAQGMTVDMLSSFFYLRTLDFDNMKIGQNTTVNIFSGSKKELLTITYLGKQKVALNGSNLQTFHINFTFTRRGKQSSDPIDGWITADSRRIPVKVEGQLPVGKVRALYTGPNP</sequence>
<accession>A0A4Z0V6X8</accession>
<evidence type="ECO:0000313" key="2">
    <source>
        <dbReference type="EMBL" id="TGG39523.1"/>
    </source>
</evidence>
<keyword evidence="1" id="KW-0732">Signal</keyword>
<dbReference type="InterPro" id="IPR021457">
    <property type="entry name" value="DUF3108"/>
</dbReference>
<reference evidence="2 3" key="1">
    <citation type="submission" date="2019-02" db="EMBL/GenBank/DDBJ databases">
        <title>Isolation and identification of novel species under the genus Muribaculum.</title>
        <authorList>
            <person name="Miyake S."/>
            <person name="Ding Y."/>
            <person name="Low A."/>
            <person name="Soh M."/>
            <person name="Seedorf H."/>
        </authorList>
    </citation>
    <scope>NUCLEOTIDE SEQUENCE [LARGE SCALE GENOMIC DNA]</scope>
    <source>
        <strain evidence="2 3">TLL-A3</strain>
    </source>
</reference>
<evidence type="ECO:0000313" key="3">
    <source>
        <dbReference type="Proteomes" id="UP000297635"/>
    </source>
</evidence>
<name>A0A4Z0V6X8_9BACT</name>
<feature type="signal peptide" evidence="1">
    <location>
        <begin position="1"/>
        <end position="20"/>
    </location>
</feature>
<gene>
    <name evidence="2" type="ORF">EZ315_01940</name>
</gene>